<evidence type="ECO:0000313" key="1">
    <source>
        <dbReference type="EnsemblPlants" id="AVESA.00010b.r2.2DG0383570.1.CDS"/>
    </source>
</evidence>
<reference evidence="1" key="2">
    <citation type="submission" date="2025-09" db="UniProtKB">
        <authorList>
            <consortium name="EnsemblPlants"/>
        </authorList>
    </citation>
    <scope>IDENTIFICATION</scope>
</reference>
<keyword evidence="2" id="KW-1185">Reference proteome</keyword>
<accession>A0ACD5V6L0</accession>
<dbReference type="EnsemblPlants" id="AVESA.00010b.r2.2DG0383570.1">
    <property type="protein sequence ID" value="AVESA.00010b.r2.2DG0383570.1.CDS"/>
    <property type="gene ID" value="AVESA.00010b.r2.2DG0383570"/>
</dbReference>
<name>A0ACD5V6L0_AVESA</name>
<evidence type="ECO:0000313" key="2">
    <source>
        <dbReference type="Proteomes" id="UP001732700"/>
    </source>
</evidence>
<reference evidence="1" key="1">
    <citation type="submission" date="2021-05" db="EMBL/GenBank/DDBJ databases">
        <authorList>
            <person name="Scholz U."/>
            <person name="Mascher M."/>
            <person name="Fiebig A."/>
        </authorList>
    </citation>
    <scope>NUCLEOTIDE SEQUENCE [LARGE SCALE GENOMIC DNA]</scope>
</reference>
<proteinExistence type="predicted"/>
<protein>
    <submittedName>
        <fullName evidence="1">Uncharacterized protein</fullName>
    </submittedName>
</protein>
<organism evidence="1 2">
    <name type="scientific">Avena sativa</name>
    <name type="common">Oat</name>
    <dbReference type="NCBI Taxonomy" id="4498"/>
    <lineage>
        <taxon>Eukaryota</taxon>
        <taxon>Viridiplantae</taxon>
        <taxon>Streptophyta</taxon>
        <taxon>Embryophyta</taxon>
        <taxon>Tracheophyta</taxon>
        <taxon>Spermatophyta</taxon>
        <taxon>Magnoliopsida</taxon>
        <taxon>Liliopsida</taxon>
        <taxon>Poales</taxon>
        <taxon>Poaceae</taxon>
        <taxon>BOP clade</taxon>
        <taxon>Pooideae</taxon>
        <taxon>Poodae</taxon>
        <taxon>Poeae</taxon>
        <taxon>Poeae Chloroplast Group 1 (Aveneae type)</taxon>
        <taxon>Aveninae</taxon>
        <taxon>Avena</taxon>
    </lineage>
</organism>
<dbReference type="Proteomes" id="UP001732700">
    <property type="component" value="Chromosome 2D"/>
</dbReference>
<sequence length="414" mass="45939">MEATPLLTPYKMGEFNVAHRVVLAPATRYRSYRNQLKQEATRNNSGVLSCEGMDATPLLTPYKMGEFNLAHRVVLAPVTRCRSYGNLAQPHNTLYYAQRAAPGVLLIAEASAVSETAKAYPHVPGLWSQEQVEAWKPVVDAVHAKGALFFCQIWHTGSSSPTEFGAPPKLEREEIPQMVNDFRVAARNAIKAGFDGVEIHAANGFLVNQFWWFLGDKDDDDTAEKSKPVQRDQLMKNGASDSGSLEILCRFATDVVAAVVDEVGVDHVGVRLSPFAEYVDGSDVDPEAHALHLIHFMDKLGVLYCHVVEPRMCADGEDGKLAIPHRLLPFRKAFRGTFIVNGGYDRDEGDKVVSEGYADLVSYGRLFLANPDLPERFRRNAGLNKYDRSTFYTSDPVVGYTDYPFLEHEIGVAN</sequence>